<dbReference type="STRING" id="188379.A0A091J0L3"/>
<dbReference type="InterPro" id="IPR016187">
    <property type="entry name" value="CTDL_fold"/>
</dbReference>
<dbReference type="GO" id="GO:0005615">
    <property type="term" value="C:extracellular space"/>
    <property type="evidence" value="ECO:0007669"/>
    <property type="project" value="TreeGrafter"/>
</dbReference>
<dbReference type="Proteomes" id="UP000053119">
    <property type="component" value="Unassembled WGS sequence"/>
</dbReference>
<dbReference type="InterPro" id="IPR051663">
    <property type="entry name" value="CLec_Tetranectin-domain"/>
</dbReference>
<organism evidence="3 4">
    <name type="scientific">Egretta garzetta</name>
    <name type="common">Little egret</name>
    <dbReference type="NCBI Taxonomy" id="188379"/>
    <lineage>
        <taxon>Eukaryota</taxon>
        <taxon>Metazoa</taxon>
        <taxon>Chordata</taxon>
        <taxon>Craniata</taxon>
        <taxon>Vertebrata</taxon>
        <taxon>Euteleostomi</taxon>
        <taxon>Archelosauria</taxon>
        <taxon>Archosauria</taxon>
        <taxon>Dinosauria</taxon>
        <taxon>Saurischia</taxon>
        <taxon>Theropoda</taxon>
        <taxon>Coelurosauria</taxon>
        <taxon>Aves</taxon>
        <taxon>Neognathae</taxon>
        <taxon>Neoaves</taxon>
        <taxon>Aequornithes</taxon>
        <taxon>Pelecaniformes</taxon>
        <taxon>Ardeidae</taxon>
        <taxon>Egretta</taxon>
    </lineage>
</organism>
<gene>
    <name evidence="3" type="ORF">Z169_13128</name>
</gene>
<dbReference type="InterPro" id="IPR016186">
    <property type="entry name" value="C-type_lectin-like/link_sf"/>
</dbReference>
<reference evidence="3 4" key="1">
    <citation type="submission" date="2014-04" db="EMBL/GenBank/DDBJ databases">
        <title>Genome evolution of avian class.</title>
        <authorList>
            <person name="Zhang G."/>
            <person name="Li C."/>
        </authorList>
    </citation>
    <scope>NUCLEOTIDE SEQUENCE [LARGE SCALE GENOMIC DNA]</scope>
    <source>
        <strain evidence="3">BGI_Z169</strain>
    </source>
</reference>
<keyword evidence="1" id="KW-0430">Lectin</keyword>
<dbReference type="SUPFAM" id="SSF57944">
    <property type="entry name" value="Triple coiled coil domain of C-type lectins"/>
    <property type="match status" value="1"/>
</dbReference>
<dbReference type="PANTHER" id="PTHR22799">
    <property type="entry name" value="TETRANECTIN-RELATED"/>
    <property type="match status" value="1"/>
</dbReference>
<dbReference type="GO" id="GO:0030246">
    <property type="term" value="F:carbohydrate binding"/>
    <property type="evidence" value="ECO:0007669"/>
    <property type="project" value="UniProtKB-KW"/>
</dbReference>
<feature type="non-terminal residue" evidence="3">
    <location>
        <position position="132"/>
    </location>
</feature>
<feature type="chain" id="PRO_5001875274" evidence="2">
    <location>
        <begin position="21"/>
        <end position="132"/>
    </location>
</feature>
<evidence type="ECO:0000313" key="4">
    <source>
        <dbReference type="Proteomes" id="UP000053119"/>
    </source>
</evidence>
<dbReference type="SUPFAM" id="SSF56436">
    <property type="entry name" value="C-type lectin-like"/>
    <property type="match status" value="1"/>
</dbReference>
<name>A0A091J0L3_EGRGA</name>
<dbReference type="AlphaFoldDB" id="A0A091J0L3"/>
<dbReference type="PANTHER" id="PTHR22799:SF3">
    <property type="entry name" value="TETRANECTIN"/>
    <property type="match status" value="1"/>
</dbReference>
<sequence length="132" mass="14635">MVLRGACLLFCLFSLTQVSSQQNGKVRQKPVASKKDGVSLKMIEDLKAMIDNISQEVALLKEKQALQTVCLKGTKIHLKCFLAFSETKTYHEASENCISQGGTLSTPQSGEENDALYDYMRKSIGSEAEIWL</sequence>
<accession>A0A091J0L3</accession>
<keyword evidence="2" id="KW-0732">Signal</keyword>
<keyword evidence="4" id="KW-1185">Reference proteome</keyword>
<evidence type="ECO:0000313" key="3">
    <source>
        <dbReference type="EMBL" id="KFP13358.1"/>
    </source>
</evidence>
<proteinExistence type="predicted"/>
<protein>
    <submittedName>
        <fullName evidence="3">Tetranectin</fullName>
    </submittedName>
</protein>
<dbReference type="EMBL" id="KK501209">
    <property type="protein sequence ID" value="KFP13358.1"/>
    <property type="molecule type" value="Genomic_DNA"/>
</dbReference>
<feature type="signal peptide" evidence="2">
    <location>
        <begin position="1"/>
        <end position="20"/>
    </location>
</feature>
<evidence type="ECO:0000256" key="2">
    <source>
        <dbReference type="SAM" id="SignalP"/>
    </source>
</evidence>
<evidence type="ECO:0000256" key="1">
    <source>
        <dbReference type="ARBA" id="ARBA00022734"/>
    </source>
</evidence>
<dbReference type="GO" id="GO:0030282">
    <property type="term" value="P:bone mineralization"/>
    <property type="evidence" value="ECO:0007669"/>
    <property type="project" value="TreeGrafter"/>
</dbReference>
<dbReference type="Gene3D" id="3.10.100.10">
    <property type="entry name" value="Mannose-Binding Protein A, subunit A"/>
    <property type="match status" value="1"/>
</dbReference>